<comment type="caution">
    <text evidence="1">The sequence shown here is derived from an EMBL/GenBank/DDBJ whole genome shotgun (WGS) entry which is preliminary data.</text>
</comment>
<dbReference type="AlphaFoldDB" id="A0A4Y2V4G6"/>
<evidence type="ECO:0000313" key="1">
    <source>
        <dbReference type="EMBL" id="GBO18956.1"/>
    </source>
</evidence>
<sequence length="110" mass="12320">MSACLPDFPEQKDVNPNAVEVQINNSVSLCGKMIHGSDCFSKLTQYDYFSKLTKSDYFSKLTQSDYFRNRPKVTTFETDLIVTAFVETGPILTTSSQLNKVVTFSTKVAT</sequence>
<evidence type="ECO:0000313" key="2">
    <source>
        <dbReference type="Proteomes" id="UP000499080"/>
    </source>
</evidence>
<accession>A0A4Y2V4G6</accession>
<keyword evidence="2" id="KW-1185">Reference proteome</keyword>
<proteinExistence type="predicted"/>
<organism evidence="1 2">
    <name type="scientific">Araneus ventricosus</name>
    <name type="common">Orbweaver spider</name>
    <name type="synonym">Epeira ventricosa</name>
    <dbReference type="NCBI Taxonomy" id="182803"/>
    <lineage>
        <taxon>Eukaryota</taxon>
        <taxon>Metazoa</taxon>
        <taxon>Ecdysozoa</taxon>
        <taxon>Arthropoda</taxon>
        <taxon>Chelicerata</taxon>
        <taxon>Arachnida</taxon>
        <taxon>Araneae</taxon>
        <taxon>Araneomorphae</taxon>
        <taxon>Entelegynae</taxon>
        <taxon>Araneoidea</taxon>
        <taxon>Araneidae</taxon>
        <taxon>Araneus</taxon>
    </lineage>
</organism>
<name>A0A4Y2V4G6_ARAVE</name>
<dbReference type="EMBL" id="BGPR01042525">
    <property type="protein sequence ID" value="GBO18956.1"/>
    <property type="molecule type" value="Genomic_DNA"/>
</dbReference>
<protein>
    <submittedName>
        <fullName evidence="1">Uncharacterized protein</fullName>
    </submittedName>
</protein>
<gene>
    <name evidence="1" type="ORF">AVEN_228399_1</name>
</gene>
<dbReference type="Proteomes" id="UP000499080">
    <property type="component" value="Unassembled WGS sequence"/>
</dbReference>
<reference evidence="1 2" key="1">
    <citation type="journal article" date="2019" name="Sci. Rep.">
        <title>Orb-weaving spider Araneus ventricosus genome elucidates the spidroin gene catalogue.</title>
        <authorList>
            <person name="Kono N."/>
            <person name="Nakamura H."/>
            <person name="Ohtoshi R."/>
            <person name="Moran D.A.P."/>
            <person name="Shinohara A."/>
            <person name="Yoshida Y."/>
            <person name="Fujiwara M."/>
            <person name="Mori M."/>
            <person name="Tomita M."/>
            <person name="Arakawa K."/>
        </authorList>
    </citation>
    <scope>NUCLEOTIDE SEQUENCE [LARGE SCALE GENOMIC DNA]</scope>
</reference>